<organism evidence="1 2">
    <name type="scientific">Steinernema carpocapsae</name>
    <name type="common">Entomopathogenic nematode</name>
    <dbReference type="NCBI Taxonomy" id="34508"/>
    <lineage>
        <taxon>Eukaryota</taxon>
        <taxon>Metazoa</taxon>
        <taxon>Ecdysozoa</taxon>
        <taxon>Nematoda</taxon>
        <taxon>Chromadorea</taxon>
        <taxon>Rhabditida</taxon>
        <taxon>Tylenchina</taxon>
        <taxon>Panagrolaimomorpha</taxon>
        <taxon>Strongyloidoidea</taxon>
        <taxon>Steinernematidae</taxon>
        <taxon>Steinernema</taxon>
    </lineage>
</organism>
<protein>
    <submittedName>
        <fullName evidence="1">Uncharacterized protein</fullName>
    </submittedName>
</protein>
<comment type="caution">
    <text evidence="1">The sequence shown here is derived from an EMBL/GenBank/DDBJ whole genome shotgun (WGS) entry which is preliminary data.</text>
</comment>
<dbReference type="AlphaFoldDB" id="A0A4U5PAR5"/>
<gene>
    <name evidence="1" type="ORF">L596_007700</name>
</gene>
<sequence length="67" mass="7956">MSEAHFGTKLDYQRKIYTQERLRDAKAPNVPQSAPGRFRKEVMKTLLGLTRLTSWYFVQFKNLDCFK</sequence>
<name>A0A4U5PAR5_STECR</name>
<dbReference type="Proteomes" id="UP000298663">
    <property type="component" value="Unassembled WGS sequence"/>
</dbReference>
<proteinExistence type="predicted"/>
<evidence type="ECO:0000313" key="2">
    <source>
        <dbReference type="Proteomes" id="UP000298663"/>
    </source>
</evidence>
<keyword evidence="2" id="KW-1185">Reference proteome</keyword>
<reference evidence="1 2" key="2">
    <citation type="journal article" date="2019" name="G3 (Bethesda)">
        <title>Hybrid Assembly of the Genome of the Entomopathogenic Nematode Steinernema carpocapsae Identifies the X-Chromosome.</title>
        <authorList>
            <person name="Serra L."/>
            <person name="Macchietto M."/>
            <person name="Macias-Munoz A."/>
            <person name="McGill C.J."/>
            <person name="Rodriguez I.M."/>
            <person name="Rodriguez B."/>
            <person name="Murad R."/>
            <person name="Mortazavi A."/>
        </authorList>
    </citation>
    <scope>NUCLEOTIDE SEQUENCE [LARGE SCALE GENOMIC DNA]</scope>
    <source>
        <strain evidence="1 2">ALL</strain>
    </source>
</reference>
<accession>A0A4U5PAR5</accession>
<evidence type="ECO:0000313" key="1">
    <source>
        <dbReference type="EMBL" id="TKR93203.1"/>
    </source>
</evidence>
<dbReference type="EMBL" id="AZBU02000002">
    <property type="protein sequence ID" value="TKR93203.1"/>
    <property type="molecule type" value="Genomic_DNA"/>
</dbReference>
<reference evidence="1 2" key="1">
    <citation type="journal article" date="2015" name="Genome Biol.">
        <title>Comparative genomics of Steinernema reveals deeply conserved gene regulatory networks.</title>
        <authorList>
            <person name="Dillman A.R."/>
            <person name="Macchietto M."/>
            <person name="Porter C.F."/>
            <person name="Rogers A."/>
            <person name="Williams B."/>
            <person name="Antoshechkin I."/>
            <person name="Lee M.M."/>
            <person name="Goodwin Z."/>
            <person name="Lu X."/>
            <person name="Lewis E.E."/>
            <person name="Goodrich-Blair H."/>
            <person name="Stock S.P."/>
            <person name="Adams B.J."/>
            <person name="Sternberg P.W."/>
            <person name="Mortazavi A."/>
        </authorList>
    </citation>
    <scope>NUCLEOTIDE SEQUENCE [LARGE SCALE GENOMIC DNA]</scope>
    <source>
        <strain evidence="1 2">ALL</strain>
    </source>
</reference>